<protein>
    <submittedName>
        <fullName evidence="1">Uncharacterized protein</fullName>
    </submittedName>
</protein>
<gene>
    <name evidence="1" type="ORF">OIU84_009962</name>
</gene>
<dbReference type="AlphaFoldDB" id="A0AAD6NVA9"/>
<reference evidence="1 2" key="1">
    <citation type="journal article" date="2023" name="Int. J. Mol. Sci.">
        <title>De Novo Assembly and Annotation of 11 Diverse Shrub Willow (Salix) Genomes Reveals Novel Gene Organization in Sex-Linked Regions.</title>
        <authorList>
            <person name="Hyden B."/>
            <person name="Feng K."/>
            <person name="Yates T.B."/>
            <person name="Jawdy S."/>
            <person name="Cereghino C."/>
            <person name="Smart L.B."/>
            <person name="Muchero W."/>
        </authorList>
    </citation>
    <scope>NUCLEOTIDE SEQUENCE [LARGE SCALE GENOMIC DNA]</scope>
    <source>
        <tissue evidence="1">Shoot tip</tissue>
    </source>
</reference>
<name>A0AAD6NVA9_9ROSI</name>
<comment type="caution">
    <text evidence="1">The sequence shown here is derived from an EMBL/GenBank/DDBJ whole genome shotgun (WGS) entry which is preliminary data.</text>
</comment>
<organism evidence="1 2">
    <name type="scientific">Salix udensis</name>
    <dbReference type="NCBI Taxonomy" id="889485"/>
    <lineage>
        <taxon>Eukaryota</taxon>
        <taxon>Viridiplantae</taxon>
        <taxon>Streptophyta</taxon>
        <taxon>Embryophyta</taxon>
        <taxon>Tracheophyta</taxon>
        <taxon>Spermatophyta</taxon>
        <taxon>Magnoliopsida</taxon>
        <taxon>eudicotyledons</taxon>
        <taxon>Gunneridae</taxon>
        <taxon>Pentapetalae</taxon>
        <taxon>rosids</taxon>
        <taxon>fabids</taxon>
        <taxon>Malpighiales</taxon>
        <taxon>Salicaceae</taxon>
        <taxon>Saliceae</taxon>
        <taxon>Salix</taxon>
    </lineage>
</organism>
<accession>A0AAD6NVA9</accession>
<dbReference type="Proteomes" id="UP001162972">
    <property type="component" value="Chromosome 6"/>
</dbReference>
<dbReference type="EMBL" id="JAPFFJ010000016">
    <property type="protein sequence ID" value="KAJ6406345.1"/>
    <property type="molecule type" value="Genomic_DNA"/>
</dbReference>
<sequence length="76" mass="8763">MALSQLPKFTHCPPSLYTHINLPLFTKIKLPTLSRLKSTLTTTEPIPITEAHKFLDAPRRNPNPIFTRQTLYPTRH</sequence>
<proteinExistence type="predicted"/>
<evidence type="ECO:0000313" key="1">
    <source>
        <dbReference type="EMBL" id="KAJ6406345.1"/>
    </source>
</evidence>
<evidence type="ECO:0000313" key="2">
    <source>
        <dbReference type="Proteomes" id="UP001162972"/>
    </source>
</evidence>
<keyword evidence="2" id="KW-1185">Reference proteome</keyword>